<dbReference type="Proteomes" id="UP000094969">
    <property type="component" value="Chromosome"/>
</dbReference>
<keyword evidence="2" id="KW-1185">Reference proteome</keyword>
<sequence>MECAIEGASCLIFRDAPAWEGRRTASVGRFRCDSATAGRDLLARAAADLAAESYEALIGPMDGDTWHSYRLVTESDGSPPFLMEPVSGAFDTEAFTAAGFTPLSSYVSTRTTLDAAIAPEAVSIAGVSVKGGVSVKAWDGSDAAGLVRQLYAMSAAAFRNNAFFKPLDEQGFLKLYEPVMPLVDPRFVLFARNEADALVGFLFGMPDRLEGATPRTVILKTYASAQRGVGHLLADHFHRSARAAGFTHAIHALMHVDNISLERSARHSGTVFRRYALLGRRLDA</sequence>
<evidence type="ECO:0000313" key="1">
    <source>
        <dbReference type="EMBL" id="AOO83403.1"/>
    </source>
</evidence>
<dbReference type="STRING" id="1526658.BHK69_25820"/>
<name>A0A1D7U7Q7_9HYPH</name>
<organism evidence="1 2">
    <name type="scientific">Bosea vaviloviae</name>
    <dbReference type="NCBI Taxonomy" id="1526658"/>
    <lineage>
        <taxon>Bacteria</taxon>
        <taxon>Pseudomonadati</taxon>
        <taxon>Pseudomonadota</taxon>
        <taxon>Alphaproteobacteria</taxon>
        <taxon>Hyphomicrobiales</taxon>
        <taxon>Boseaceae</taxon>
        <taxon>Bosea</taxon>
    </lineage>
</organism>
<proteinExistence type="predicted"/>
<evidence type="ECO:0000313" key="2">
    <source>
        <dbReference type="Proteomes" id="UP000094969"/>
    </source>
</evidence>
<dbReference type="AlphaFoldDB" id="A0A1D7U7Q7"/>
<accession>A0A1D7U7Q7</accession>
<protein>
    <recommendedName>
        <fullName evidence="3">N-acetyltransferase domain-containing protein</fullName>
    </recommendedName>
</protein>
<dbReference type="EMBL" id="CP017147">
    <property type="protein sequence ID" value="AOO83403.1"/>
    <property type="molecule type" value="Genomic_DNA"/>
</dbReference>
<gene>
    <name evidence="1" type="ORF">BHK69_25820</name>
</gene>
<dbReference type="InterPro" id="IPR016181">
    <property type="entry name" value="Acyl_CoA_acyltransferase"/>
</dbReference>
<evidence type="ECO:0008006" key="3">
    <source>
        <dbReference type="Google" id="ProtNLM"/>
    </source>
</evidence>
<reference evidence="1 2" key="1">
    <citation type="journal article" date="2015" name="Antonie Van Leeuwenhoek">
        <title>Bosea vaviloviae sp. nov., a new species of slow-growing rhizobia isolated from nodules of the relict species Vavilovia formosa (Stev.) Fed.</title>
        <authorList>
            <person name="Safronova V.I."/>
            <person name="Kuznetsova I.G."/>
            <person name="Sazanova A.L."/>
            <person name="Kimeklis A.K."/>
            <person name="Belimov A.A."/>
            <person name="Andronov E.E."/>
            <person name="Pinaev A.G."/>
            <person name="Chizhevskaya E.P."/>
            <person name="Pukhaev A.R."/>
            <person name="Popov K.P."/>
            <person name="Willems A."/>
            <person name="Tikhonovich I.A."/>
        </authorList>
    </citation>
    <scope>NUCLEOTIDE SEQUENCE [LARGE SCALE GENOMIC DNA]</scope>
    <source>
        <strain evidence="1 2">Vaf18</strain>
    </source>
</reference>
<dbReference type="KEGG" id="bvv:BHK69_25820"/>
<dbReference type="SUPFAM" id="SSF55729">
    <property type="entry name" value="Acyl-CoA N-acyltransferases (Nat)"/>
    <property type="match status" value="1"/>
</dbReference>